<reference evidence="1" key="1">
    <citation type="submission" date="2020-01" db="EMBL/GenBank/DDBJ databases">
        <authorList>
            <person name="Meier V. D."/>
            <person name="Meier V D."/>
        </authorList>
    </citation>
    <scope>NUCLEOTIDE SEQUENCE</scope>
    <source>
        <strain evidence="1">HLG_WM_MAG_10</strain>
    </source>
</reference>
<protein>
    <recommendedName>
        <fullName evidence="2">Gliding motility protein GldB</fullName>
    </recommendedName>
</protein>
<dbReference type="EMBL" id="CACVAQ010000015">
    <property type="protein sequence ID" value="CAA6798992.1"/>
    <property type="molecule type" value="Genomic_DNA"/>
</dbReference>
<dbReference type="Pfam" id="PF25594">
    <property type="entry name" value="GldB_lipo"/>
    <property type="match status" value="1"/>
</dbReference>
<evidence type="ECO:0008006" key="2">
    <source>
        <dbReference type="Google" id="ProtNLM"/>
    </source>
</evidence>
<sequence>MQTPKIINAFFCFLFLGAFLISCESTIVETSYIPETQGINASVELIRFEQAFFNLDTANIGPELKELENKYPKFTGGYLSSVLGVRDSISGRKQILGYLNYADARYTYDTVQQVFGTMPLIQTQLNQLATYYQYYFPKNPAFNKAFTYLSEYHGDRLAVIDEGFIGLPLDMALGQGYPPYTFLKIPVYDQRTCTKEHLVPKAADAIAQNLVAAVTKPKGNHLIDLMLYNGKIMYLTDVLLPTVEDSLLFGFSSLQMQYCKAGEYKLYEHIVGEELMYSSETKKINKYISKGPFKPQFDLPGNSGSWLGYRMICSYERQLRSKLKRAKPNLSTRELDQEILQTILKETEPQKFLTNYKPPKG</sequence>
<dbReference type="InterPro" id="IPR019853">
    <property type="entry name" value="GldB-like"/>
</dbReference>
<evidence type="ECO:0000313" key="1">
    <source>
        <dbReference type="EMBL" id="CAA6798992.1"/>
    </source>
</evidence>
<proteinExistence type="predicted"/>
<dbReference type="AlphaFoldDB" id="A0A6S6S124"/>
<gene>
    <name evidence="1" type="ORF">HELGO_WM28476</name>
</gene>
<organism evidence="1">
    <name type="scientific">uncultured Aureispira sp</name>
    <dbReference type="NCBI Taxonomy" id="1331704"/>
    <lineage>
        <taxon>Bacteria</taxon>
        <taxon>Pseudomonadati</taxon>
        <taxon>Bacteroidota</taxon>
        <taxon>Saprospiria</taxon>
        <taxon>Saprospirales</taxon>
        <taxon>Saprospiraceae</taxon>
        <taxon>Aureispira</taxon>
        <taxon>environmental samples</taxon>
    </lineage>
</organism>
<accession>A0A6S6S124</accession>
<dbReference type="PROSITE" id="PS51257">
    <property type="entry name" value="PROKAR_LIPOPROTEIN"/>
    <property type="match status" value="1"/>
</dbReference>
<name>A0A6S6S124_9BACT</name>